<accession>A0A0L7AXD9</accession>
<dbReference type="Proteomes" id="UP000037193">
    <property type="component" value="Unassembled WGS sequence"/>
</dbReference>
<sequence length="135" mass="15055">MGIVIEFLPIVLWLVAVIMAVAIITFTIGQGHIFTPRAKRPATEPVDWSIVKMHFLSFVMALIPFPVFVFLADSMDARLRDFCDAAQLPAAVIVFVLVLLENVAMYFQARNASETAMDRRIGASVRKNDDDTGIR</sequence>
<keyword evidence="1" id="KW-0472">Membrane</keyword>
<keyword evidence="1" id="KW-1133">Transmembrane helix</keyword>
<dbReference type="PATRIC" id="fig|1365965.3.peg.1482"/>
<protein>
    <recommendedName>
        <fullName evidence="4">C4-dicarboxylate ABC transporter</fullName>
    </recommendedName>
</protein>
<name>A0A0L7AXD9_BIFBR</name>
<dbReference type="RefSeq" id="WP_052789527.1">
    <property type="nucleotide sequence ID" value="NZ_AVQD01000012.1"/>
</dbReference>
<dbReference type="AlphaFoldDB" id="A0A0L7AXD9"/>
<gene>
    <name evidence="2" type="ORF">BBM1128_07395</name>
</gene>
<evidence type="ECO:0000313" key="3">
    <source>
        <dbReference type="Proteomes" id="UP000037193"/>
    </source>
</evidence>
<feature type="transmembrane region" description="Helical" evidence="1">
    <location>
        <begin position="12"/>
        <end position="34"/>
    </location>
</feature>
<reference evidence="2 3" key="1">
    <citation type="journal article" date="2015" name="Int J Genomics">
        <title>Comparative Genomics Revealed Genetic Diversity and Species/Strain-Level Differences in Carbohydrate Metabolism of Three Probiotic Bifidobacterial Species.</title>
        <authorList>
            <person name="Odamaki T."/>
            <person name="Horigome A."/>
            <person name="Sugahara H."/>
            <person name="Hashikura N."/>
            <person name="Minami J."/>
            <person name="Xiao J.Z."/>
            <person name="Abe F."/>
        </authorList>
    </citation>
    <scope>NUCLEOTIDE SEQUENCE [LARGE SCALE GENOMIC DNA]</scope>
    <source>
        <strain evidence="2 3">MCC 1128</strain>
    </source>
</reference>
<feature type="transmembrane region" description="Helical" evidence="1">
    <location>
        <begin position="55"/>
        <end position="74"/>
    </location>
</feature>
<keyword evidence="1" id="KW-0812">Transmembrane</keyword>
<organism evidence="2 3">
    <name type="scientific">Bifidobacterium breve MCC 1128</name>
    <dbReference type="NCBI Taxonomy" id="1365965"/>
    <lineage>
        <taxon>Bacteria</taxon>
        <taxon>Bacillati</taxon>
        <taxon>Actinomycetota</taxon>
        <taxon>Actinomycetes</taxon>
        <taxon>Bifidobacteriales</taxon>
        <taxon>Bifidobacteriaceae</taxon>
        <taxon>Bifidobacterium</taxon>
    </lineage>
</organism>
<dbReference type="EMBL" id="AVQD01000012">
    <property type="protein sequence ID" value="KOA39892.1"/>
    <property type="molecule type" value="Genomic_DNA"/>
</dbReference>
<feature type="transmembrane region" description="Helical" evidence="1">
    <location>
        <begin position="86"/>
        <end position="107"/>
    </location>
</feature>
<evidence type="ECO:0000313" key="2">
    <source>
        <dbReference type="EMBL" id="KOA39892.1"/>
    </source>
</evidence>
<proteinExistence type="predicted"/>
<evidence type="ECO:0008006" key="4">
    <source>
        <dbReference type="Google" id="ProtNLM"/>
    </source>
</evidence>
<evidence type="ECO:0000256" key="1">
    <source>
        <dbReference type="SAM" id="Phobius"/>
    </source>
</evidence>
<comment type="caution">
    <text evidence="2">The sequence shown here is derived from an EMBL/GenBank/DDBJ whole genome shotgun (WGS) entry which is preliminary data.</text>
</comment>